<evidence type="ECO:0000256" key="2">
    <source>
        <dbReference type="SAM" id="Phobius"/>
    </source>
</evidence>
<feature type="region of interest" description="Disordered" evidence="1">
    <location>
        <begin position="274"/>
        <end position="301"/>
    </location>
</feature>
<reference evidence="3 4" key="1">
    <citation type="journal article" date="2009" name="Nature">
        <title>Evolution of pathogenicity and sexual reproduction in eight Candida genomes.</title>
        <authorList>
            <person name="Butler G."/>
            <person name="Rasmussen M.D."/>
            <person name="Lin M.F."/>
            <person name="Santos M.A."/>
            <person name="Sakthikumar S."/>
            <person name="Munro C.A."/>
            <person name="Rheinbay E."/>
            <person name="Grabherr M."/>
            <person name="Forche A."/>
            <person name="Reedy J.L."/>
            <person name="Agrafioti I."/>
            <person name="Arnaud M.B."/>
            <person name="Bates S."/>
            <person name="Brown A.J."/>
            <person name="Brunke S."/>
            <person name="Costanzo M.C."/>
            <person name="Fitzpatrick D.A."/>
            <person name="de Groot P.W."/>
            <person name="Harris D."/>
            <person name="Hoyer L.L."/>
            <person name="Hube B."/>
            <person name="Klis F.M."/>
            <person name="Kodira C."/>
            <person name="Lennard N."/>
            <person name="Logue M.E."/>
            <person name="Martin R."/>
            <person name="Neiman A.M."/>
            <person name="Nikolaou E."/>
            <person name="Quail M.A."/>
            <person name="Quinn J."/>
            <person name="Santos M.C."/>
            <person name="Schmitzberger F.F."/>
            <person name="Sherlock G."/>
            <person name="Shah P."/>
            <person name="Silverstein K.A."/>
            <person name="Skrzypek M.S."/>
            <person name="Soll D."/>
            <person name="Staggs R."/>
            <person name="Stansfield I."/>
            <person name="Stumpf M.P."/>
            <person name="Sudbery P.E."/>
            <person name="Srikantha T."/>
            <person name="Zeng Q."/>
            <person name="Berman J."/>
            <person name="Berriman M."/>
            <person name="Heitman J."/>
            <person name="Gow N.A."/>
            <person name="Lorenz M.C."/>
            <person name="Birren B.W."/>
            <person name="Kellis M."/>
            <person name="Cuomo C.A."/>
        </authorList>
    </citation>
    <scope>NUCLEOTIDE SEQUENCE [LARGE SCALE GENOMIC DNA]</scope>
    <source>
        <strain evidence="3 4">ATCC 42720</strain>
    </source>
</reference>
<feature type="compositionally biased region" description="Low complexity" evidence="1">
    <location>
        <begin position="288"/>
        <end position="301"/>
    </location>
</feature>
<keyword evidence="2" id="KW-0472">Membrane</keyword>
<organism evidence="3 4">
    <name type="scientific">Clavispora lusitaniae (strain ATCC 42720)</name>
    <name type="common">Yeast</name>
    <name type="synonym">Candida lusitaniae</name>
    <dbReference type="NCBI Taxonomy" id="306902"/>
    <lineage>
        <taxon>Eukaryota</taxon>
        <taxon>Fungi</taxon>
        <taxon>Dikarya</taxon>
        <taxon>Ascomycota</taxon>
        <taxon>Saccharomycotina</taxon>
        <taxon>Pichiomycetes</taxon>
        <taxon>Metschnikowiaceae</taxon>
        <taxon>Clavispora</taxon>
    </lineage>
</organism>
<feature type="transmembrane region" description="Helical" evidence="2">
    <location>
        <begin position="107"/>
        <end position="132"/>
    </location>
</feature>
<proteinExistence type="predicted"/>
<dbReference type="EMBL" id="CH408081">
    <property type="protein sequence ID" value="EEQ40820.1"/>
    <property type="molecule type" value="Genomic_DNA"/>
</dbReference>
<dbReference type="KEGG" id="clu:CLUG_04948"/>
<keyword evidence="2" id="KW-0812">Transmembrane</keyword>
<dbReference type="AlphaFoldDB" id="C4YA10"/>
<dbReference type="Proteomes" id="UP000007703">
    <property type="component" value="Unassembled WGS sequence"/>
</dbReference>
<protein>
    <submittedName>
        <fullName evidence="3">Uncharacterized protein</fullName>
    </submittedName>
</protein>
<dbReference type="InParanoid" id="C4YA10"/>
<accession>C4YA10</accession>
<name>C4YA10_CLAL4</name>
<evidence type="ECO:0000313" key="4">
    <source>
        <dbReference type="Proteomes" id="UP000007703"/>
    </source>
</evidence>
<keyword evidence="2" id="KW-1133">Transmembrane helix</keyword>
<dbReference type="VEuPathDB" id="FungiDB:CLUG_04948"/>
<evidence type="ECO:0000313" key="3">
    <source>
        <dbReference type="EMBL" id="EEQ40820.1"/>
    </source>
</evidence>
<evidence type="ECO:0000256" key="1">
    <source>
        <dbReference type="SAM" id="MobiDB-lite"/>
    </source>
</evidence>
<sequence>MHTSHQYFSISITILQCFANYTMLPTARQPGALADRIRIEIHAIQTSQSTSRSTTILGRSCGSRHRFGSVVVFAPTRPIRRLQLTRPIVTICDVFATWISIPALCQIVFVFPAFLVFVFPAFLVFVFPALLVQMETIAGMGLVVGPPSLLALQVERQQALGFPHGQRQPRNGKQPLARAVLFGNGNGGSAHLAHALDPQPVLPNQGPHNVVSEQHRLSRRGRFRHLGRLAAWPRHIQHRFFQQRRPQQKTPPHNAHSVVQVVHGASELDQALGRPGQKQLQHNHQHVASPSDSSDAQAAGANERADLAVGHHHAQHSGSALDVGDAQHSLEREVQVREGRLGQRVDKRSGEIAQRFRCAVHEP</sequence>
<dbReference type="HOGENOM" id="CLU_762912_0_0_1"/>
<gene>
    <name evidence="3" type="ORF">CLUG_04948</name>
</gene>